<dbReference type="PANTHER" id="PTHR43649">
    <property type="entry name" value="ARABINOSE-BINDING PROTEIN-RELATED"/>
    <property type="match status" value="1"/>
</dbReference>
<accession>A0A2R5EV16</accession>
<dbReference type="Proteomes" id="UP000245202">
    <property type="component" value="Unassembled WGS sequence"/>
</dbReference>
<keyword evidence="2" id="KW-1185">Reference proteome</keyword>
<organism evidence="1 2">
    <name type="scientific">Paenibacillus agaridevorans</name>
    <dbReference type="NCBI Taxonomy" id="171404"/>
    <lineage>
        <taxon>Bacteria</taxon>
        <taxon>Bacillati</taxon>
        <taxon>Bacillota</taxon>
        <taxon>Bacilli</taxon>
        <taxon>Bacillales</taxon>
        <taxon>Paenibacillaceae</taxon>
        <taxon>Paenibacillus</taxon>
    </lineage>
</organism>
<dbReference type="SUPFAM" id="SSF53850">
    <property type="entry name" value="Periplasmic binding protein-like II"/>
    <property type="match status" value="1"/>
</dbReference>
<reference evidence="1 2" key="1">
    <citation type="submission" date="2017-08" db="EMBL/GenBank/DDBJ databases">
        <title>Substantial Increase in Enzyme Production by Combined Drug-Resistance Mutations in Paenibacillus agaridevorans.</title>
        <authorList>
            <person name="Tanaka Y."/>
            <person name="Funane K."/>
            <person name="Hosaka T."/>
            <person name="Shiwa Y."/>
            <person name="Fujita N."/>
            <person name="Miyazaki T."/>
            <person name="Yoshikawa H."/>
            <person name="Murakami K."/>
            <person name="Kasahara K."/>
            <person name="Inaoka T."/>
            <person name="Hiraga Y."/>
            <person name="Ochi K."/>
        </authorList>
    </citation>
    <scope>NUCLEOTIDE SEQUENCE [LARGE SCALE GENOMIC DNA]</scope>
    <source>
        <strain evidence="1 2">T-3040</strain>
    </source>
</reference>
<sequence length="532" mass="59638">MAAVLVLLSGCSVRERQAEGQRGEGRQADEARETTEGIPIVRDRIALTFFTGQSPNNIGPYEDKLVWKKMAERSNMDIGFRLIPFEVLANQRALALAGEELPDAFYSARLSSAELYMYGRKGVLIPLDDYLADHAPNFYALLEQYPELRQGLTMPDGHIYSFPSFYDPEFLTMLVGMPFWVNGKWLERLGMKEPVTTDELLAYLRAVRDTDLNGNGMQDEIPVASVGITPLLDQLKGTFGLGNRGIAHRFVDVDEETGELRFQKADPAYRELLAFANGMKEEGLLARDIFSLKETALNALGQAGLLGAAVVPNPATVMGRDEFIGLGALQGPRGDRLYSHIKPPLIHTGAFAVTKSNPYPEETIRWMDYFFGEEGATLFFMGEEGVTYDKKPDGSLVFKESIAQAEGGLTLDQALIPYVTWMGGSYPGFVREAYFQGSETRPEAMASVEKARPYIPSEVWGRFNFTEEESLWMSTAGRDIERYANEAEREFVNGTLPLGEWETYVSRLEAMGLDQYMNIYEQAYERYEATLR</sequence>
<dbReference type="AlphaFoldDB" id="A0A2R5EV16"/>
<gene>
    <name evidence="1" type="ORF">PAT3040_05249</name>
</gene>
<comment type="caution">
    <text evidence="1">The sequence shown here is derived from an EMBL/GenBank/DDBJ whole genome shotgun (WGS) entry which is preliminary data.</text>
</comment>
<name>A0A2R5EV16_9BACL</name>
<protein>
    <submittedName>
        <fullName evidence="1">ABC transporter substrate-binding protein</fullName>
    </submittedName>
</protein>
<evidence type="ECO:0000313" key="2">
    <source>
        <dbReference type="Proteomes" id="UP000245202"/>
    </source>
</evidence>
<dbReference type="Gene3D" id="3.40.190.10">
    <property type="entry name" value="Periplasmic binding protein-like II"/>
    <property type="match status" value="2"/>
</dbReference>
<proteinExistence type="predicted"/>
<dbReference type="EMBL" id="BDQX01000327">
    <property type="protein sequence ID" value="GBG10510.1"/>
    <property type="molecule type" value="Genomic_DNA"/>
</dbReference>
<evidence type="ECO:0000313" key="1">
    <source>
        <dbReference type="EMBL" id="GBG10510.1"/>
    </source>
</evidence>
<dbReference type="InterPro" id="IPR050490">
    <property type="entry name" value="Bact_solute-bd_prot1"/>
</dbReference>
<dbReference type="PANTHER" id="PTHR43649:SF12">
    <property type="entry name" value="DIACETYLCHITOBIOSE BINDING PROTEIN DASA"/>
    <property type="match status" value="1"/>
</dbReference>